<dbReference type="EMBL" id="LAZR01033275">
    <property type="protein sequence ID" value="KKL48562.1"/>
    <property type="molecule type" value="Genomic_DNA"/>
</dbReference>
<reference evidence="1" key="1">
    <citation type="journal article" date="2015" name="Nature">
        <title>Complex archaea that bridge the gap between prokaryotes and eukaryotes.</title>
        <authorList>
            <person name="Spang A."/>
            <person name="Saw J.H."/>
            <person name="Jorgensen S.L."/>
            <person name="Zaremba-Niedzwiedzka K."/>
            <person name="Martijn J."/>
            <person name="Lind A.E."/>
            <person name="van Eijk R."/>
            <person name="Schleper C."/>
            <person name="Guy L."/>
            <person name="Ettema T.J."/>
        </authorList>
    </citation>
    <scope>NUCLEOTIDE SEQUENCE</scope>
</reference>
<gene>
    <name evidence="1" type="ORF">LCGC14_2324250</name>
</gene>
<proteinExistence type="predicted"/>
<sequence length="51" mass="6171">MMNVEIVIADKTHDWLYELNLFETAYMFNKIGLDIITTYDMKLEKIPEFLR</sequence>
<name>A0A0F9FBN5_9ZZZZ</name>
<protein>
    <submittedName>
        <fullName evidence="1">Uncharacterized protein</fullName>
    </submittedName>
</protein>
<accession>A0A0F9FBN5</accession>
<evidence type="ECO:0000313" key="1">
    <source>
        <dbReference type="EMBL" id="KKL48562.1"/>
    </source>
</evidence>
<comment type="caution">
    <text evidence="1">The sequence shown here is derived from an EMBL/GenBank/DDBJ whole genome shotgun (WGS) entry which is preliminary data.</text>
</comment>
<dbReference type="AlphaFoldDB" id="A0A0F9FBN5"/>
<organism evidence="1">
    <name type="scientific">marine sediment metagenome</name>
    <dbReference type="NCBI Taxonomy" id="412755"/>
    <lineage>
        <taxon>unclassified sequences</taxon>
        <taxon>metagenomes</taxon>
        <taxon>ecological metagenomes</taxon>
    </lineage>
</organism>